<comment type="similarity">
    <text evidence="1">Belongs to the LysR transcriptional regulatory family.</text>
</comment>
<accession>A0ABQ6GG07</accession>
<proteinExistence type="inferred from homology"/>
<dbReference type="InterPro" id="IPR036390">
    <property type="entry name" value="WH_DNA-bd_sf"/>
</dbReference>
<dbReference type="Pfam" id="PF00126">
    <property type="entry name" value="HTH_1"/>
    <property type="match status" value="1"/>
</dbReference>
<dbReference type="InterPro" id="IPR005119">
    <property type="entry name" value="LysR_subst-bd"/>
</dbReference>
<dbReference type="PANTHER" id="PTHR30126">
    <property type="entry name" value="HTH-TYPE TRANSCRIPTIONAL REGULATOR"/>
    <property type="match status" value="1"/>
</dbReference>
<keyword evidence="7" id="KW-1185">Reference proteome</keyword>
<keyword evidence="2" id="KW-0805">Transcription regulation</keyword>
<evidence type="ECO:0000256" key="2">
    <source>
        <dbReference type="ARBA" id="ARBA00023015"/>
    </source>
</evidence>
<evidence type="ECO:0000256" key="1">
    <source>
        <dbReference type="ARBA" id="ARBA00009437"/>
    </source>
</evidence>
<evidence type="ECO:0000313" key="6">
    <source>
        <dbReference type="EMBL" id="GLX69889.1"/>
    </source>
</evidence>
<dbReference type="Pfam" id="PF03466">
    <property type="entry name" value="LysR_substrate"/>
    <property type="match status" value="1"/>
</dbReference>
<dbReference type="RefSeq" id="WP_284240657.1">
    <property type="nucleotide sequence ID" value="NZ_BSSQ01000016.1"/>
</dbReference>
<name>A0ABQ6GG07_9BACL</name>
<feature type="domain" description="HTH lysR-type" evidence="5">
    <location>
        <begin position="1"/>
        <end position="57"/>
    </location>
</feature>
<dbReference type="InterPro" id="IPR000847">
    <property type="entry name" value="LysR_HTH_N"/>
</dbReference>
<keyword evidence="3" id="KW-0238">DNA-binding</keyword>
<evidence type="ECO:0000256" key="4">
    <source>
        <dbReference type="ARBA" id="ARBA00023163"/>
    </source>
</evidence>
<dbReference type="Proteomes" id="UP001157114">
    <property type="component" value="Unassembled WGS sequence"/>
</dbReference>
<gene>
    <name evidence="6" type="primary">ytlI_1</name>
    <name evidence="6" type="ORF">MU1_42350</name>
</gene>
<dbReference type="Gene3D" id="3.40.190.10">
    <property type="entry name" value="Periplasmic binding protein-like II"/>
    <property type="match status" value="2"/>
</dbReference>
<dbReference type="CDD" id="cd05466">
    <property type="entry name" value="PBP2_LTTR_substrate"/>
    <property type="match status" value="1"/>
</dbReference>
<dbReference type="InterPro" id="IPR036388">
    <property type="entry name" value="WH-like_DNA-bd_sf"/>
</dbReference>
<dbReference type="PRINTS" id="PR00039">
    <property type="entry name" value="HTHLYSR"/>
</dbReference>
<sequence>MDLKTLKTFQAIVRHGSFHQAAEALSYAQSTVTMQIQRLEGDLGVTLFERGKKVQLTEAGRLFHAQSLDIVNRMEQMQRNLLEMQSGEAGKIRVGVTEPLASYRLPPLLKAFMQDHAQVEVSLEIASTTVLAEGLRQGELDFALCSAPEAGGELYFHPLFKEKFVMLLPGEHPLAEAQAIRLTDLEGHRLLITAETCPYRKKLERILQDNGPLAMETMEIGSMTALKHYVAAGFGMALVPVTTLEPLPPGTIAKEIVGTSIDMLMGLLSRTQPLPPAAAKLYENLRQALERI</sequence>
<dbReference type="EMBL" id="BSSQ01000016">
    <property type="protein sequence ID" value="GLX69889.1"/>
    <property type="molecule type" value="Genomic_DNA"/>
</dbReference>
<dbReference type="PROSITE" id="PS50931">
    <property type="entry name" value="HTH_LYSR"/>
    <property type="match status" value="1"/>
</dbReference>
<evidence type="ECO:0000256" key="3">
    <source>
        <dbReference type="ARBA" id="ARBA00023125"/>
    </source>
</evidence>
<keyword evidence="4" id="KW-0804">Transcription</keyword>
<dbReference type="Gene3D" id="1.10.10.10">
    <property type="entry name" value="Winged helix-like DNA-binding domain superfamily/Winged helix DNA-binding domain"/>
    <property type="match status" value="1"/>
</dbReference>
<reference evidence="6 7" key="1">
    <citation type="submission" date="2023-03" db="EMBL/GenBank/DDBJ databases">
        <title>Draft genome sequence of the bacteria which degrade cell wall of Tricholomamatutake.</title>
        <authorList>
            <person name="Konishi Y."/>
            <person name="Fukuta Y."/>
            <person name="Shirasaka N."/>
        </authorList>
    </citation>
    <scope>NUCLEOTIDE SEQUENCE [LARGE SCALE GENOMIC DNA]</scope>
    <source>
        <strain evidence="7">mu1</strain>
    </source>
</reference>
<comment type="caution">
    <text evidence="6">The sequence shown here is derived from an EMBL/GenBank/DDBJ whole genome shotgun (WGS) entry which is preliminary data.</text>
</comment>
<evidence type="ECO:0000313" key="7">
    <source>
        <dbReference type="Proteomes" id="UP001157114"/>
    </source>
</evidence>
<dbReference type="SUPFAM" id="SSF46785">
    <property type="entry name" value="Winged helix' DNA-binding domain"/>
    <property type="match status" value="1"/>
</dbReference>
<organism evidence="6 7">
    <name type="scientific">Paenibacillus glycanilyticus</name>
    <dbReference type="NCBI Taxonomy" id="126569"/>
    <lineage>
        <taxon>Bacteria</taxon>
        <taxon>Bacillati</taxon>
        <taxon>Bacillota</taxon>
        <taxon>Bacilli</taxon>
        <taxon>Bacillales</taxon>
        <taxon>Paenibacillaceae</taxon>
        <taxon>Paenibacillus</taxon>
    </lineage>
</organism>
<dbReference type="SUPFAM" id="SSF53850">
    <property type="entry name" value="Periplasmic binding protein-like II"/>
    <property type="match status" value="1"/>
</dbReference>
<dbReference type="PANTHER" id="PTHR30126:SF40">
    <property type="entry name" value="HTH-TYPE TRANSCRIPTIONAL REGULATOR GLTR"/>
    <property type="match status" value="1"/>
</dbReference>
<evidence type="ECO:0000259" key="5">
    <source>
        <dbReference type="PROSITE" id="PS50931"/>
    </source>
</evidence>
<protein>
    <submittedName>
        <fullName evidence="6">HTH-type transcriptional regulator YtlI</fullName>
    </submittedName>
</protein>